<gene>
    <name evidence="3" type="primary">LOC106153677</name>
</gene>
<dbReference type="AlphaFoldDB" id="A0A1S3HAU6"/>
<evidence type="ECO:0000313" key="3">
    <source>
        <dbReference type="RefSeq" id="XP_013383162.1"/>
    </source>
</evidence>
<dbReference type="GeneID" id="106153677"/>
<dbReference type="CDD" id="cd00866">
    <property type="entry name" value="PEBP_euk"/>
    <property type="match status" value="1"/>
</dbReference>
<dbReference type="InParanoid" id="A0A1S3HAU6"/>
<accession>A0A1S3HAU6</accession>
<dbReference type="InterPro" id="IPR008914">
    <property type="entry name" value="PEBP"/>
</dbReference>
<organism evidence="2 3">
    <name type="scientific">Lingula anatina</name>
    <name type="common">Brachiopod</name>
    <name type="synonym">Lingula unguis</name>
    <dbReference type="NCBI Taxonomy" id="7574"/>
    <lineage>
        <taxon>Eukaryota</taxon>
        <taxon>Metazoa</taxon>
        <taxon>Spiralia</taxon>
        <taxon>Lophotrochozoa</taxon>
        <taxon>Brachiopoda</taxon>
        <taxon>Linguliformea</taxon>
        <taxon>Lingulata</taxon>
        <taxon>Lingulida</taxon>
        <taxon>Linguloidea</taxon>
        <taxon>Lingulidae</taxon>
        <taxon>Lingula</taxon>
    </lineage>
</organism>
<feature type="chain" id="PRO_5010208154" evidence="1">
    <location>
        <begin position="25"/>
        <end position="191"/>
    </location>
</feature>
<evidence type="ECO:0000256" key="1">
    <source>
        <dbReference type="SAM" id="SignalP"/>
    </source>
</evidence>
<dbReference type="PANTHER" id="PTHR11362:SF82">
    <property type="entry name" value="PHOSPHATIDYLETHANOLAMINE-BINDING PROTEIN 4"/>
    <property type="match status" value="1"/>
</dbReference>
<dbReference type="STRING" id="7574.A0A1S3HAU6"/>
<feature type="signal peptide" evidence="1">
    <location>
        <begin position="1"/>
        <end position="24"/>
    </location>
</feature>
<dbReference type="InterPro" id="IPR036610">
    <property type="entry name" value="PEBP-like_sf"/>
</dbReference>
<reference evidence="3" key="1">
    <citation type="submission" date="2025-08" db="UniProtKB">
        <authorList>
            <consortium name="RefSeq"/>
        </authorList>
    </citation>
    <scope>IDENTIFICATION</scope>
    <source>
        <tissue evidence="3">Gonads</tissue>
    </source>
</reference>
<dbReference type="PANTHER" id="PTHR11362">
    <property type="entry name" value="PHOSPHATIDYLETHANOLAMINE-BINDING PROTEIN"/>
    <property type="match status" value="1"/>
</dbReference>
<dbReference type="OrthoDB" id="6073512at2759"/>
<keyword evidence="1" id="KW-0732">Signal</keyword>
<dbReference type="InterPro" id="IPR035810">
    <property type="entry name" value="PEBP_euk"/>
</dbReference>
<dbReference type="Proteomes" id="UP000085678">
    <property type="component" value="Unplaced"/>
</dbReference>
<dbReference type="RefSeq" id="XP_013383162.1">
    <property type="nucleotide sequence ID" value="XM_013527708.1"/>
</dbReference>
<proteinExistence type="predicted"/>
<keyword evidence="2" id="KW-1185">Reference proteome</keyword>
<dbReference type="Gene3D" id="3.90.280.10">
    <property type="entry name" value="PEBP-like"/>
    <property type="match status" value="1"/>
</dbReference>
<dbReference type="Pfam" id="PF01161">
    <property type="entry name" value="PBP"/>
    <property type="match status" value="1"/>
</dbReference>
<protein>
    <submittedName>
        <fullName evidence="3">Protein D2 isoform X2</fullName>
    </submittedName>
</protein>
<name>A0A1S3HAU6_LINAN</name>
<dbReference type="SUPFAM" id="SSF49777">
    <property type="entry name" value="PEBP-like"/>
    <property type="match status" value="1"/>
</dbReference>
<evidence type="ECO:0000313" key="2">
    <source>
        <dbReference type="Proteomes" id="UP000085678"/>
    </source>
</evidence>
<sequence length="191" mass="21280">MSLLVPVAFLLFFSSSTIFGMSSAEVERSELCSKEVPPDPCTLPELKLDERFGSCGEKIELSVTKDKPETVKFPDVGEDERYVLVMVDPDVPFYNDPVTQLWRHWVVAGISGEALSAGTLDGFPLTSYMGPTPPPGKVHRYNFYLFKQTTEKIIGGDGSSRAYFNLADFMEKNNLCTPEAGFQFKTETLNK</sequence>